<dbReference type="SUPFAM" id="SSF56801">
    <property type="entry name" value="Acetyl-CoA synthetase-like"/>
    <property type="match status" value="1"/>
</dbReference>
<feature type="region of interest" description="Disordered" evidence="2">
    <location>
        <begin position="671"/>
        <end position="696"/>
    </location>
</feature>
<comment type="caution">
    <text evidence="4">The sequence shown here is derived from an EMBL/GenBank/DDBJ whole genome shotgun (WGS) entry which is preliminary data.</text>
</comment>
<comment type="similarity">
    <text evidence="1">Belongs to the ATP-dependent AMP-binding enzyme family.</text>
</comment>
<evidence type="ECO:0000259" key="3">
    <source>
        <dbReference type="Pfam" id="PF00501"/>
    </source>
</evidence>
<dbReference type="InterPro" id="IPR000873">
    <property type="entry name" value="AMP-dep_synth/lig_dom"/>
</dbReference>
<dbReference type="AlphaFoldDB" id="A0A543EVI2"/>
<reference evidence="4 5" key="1">
    <citation type="submission" date="2019-06" db="EMBL/GenBank/DDBJ databases">
        <title>Sequencing the genomes of 1000 actinobacteria strains.</title>
        <authorList>
            <person name="Klenk H.-P."/>
        </authorList>
    </citation>
    <scope>NUCLEOTIDE SEQUENCE [LARGE SCALE GENOMIC DNA]</scope>
    <source>
        <strain evidence="4 5">DSM 103495</strain>
    </source>
</reference>
<dbReference type="RefSeq" id="WP_246124425.1">
    <property type="nucleotide sequence ID" value="NZ_VFPG01000002.1"/>
</dbReference>
<dbReference type="GO" id="GO:0005886">
    <property type="term" value="C:plasma membrane"/>
    <property type="evidence" value="ECO:0007669"/>
    <property type="project" value="TreeGrafter"/>
</dbReference>
<dbReference type="Gene3D" id="3.30.300.30">
    <property type="match status" value="1"/>
</dbReference>
<feature type="region of interest" description="Disordered" evidence="2">
    <location>
        <begin position="605"/>
        <end position="628"/>
    </location>
</feature>
<organism evidence="4 5">
    <name type="scientific">Nocardia bhagyanarayanae</name>
    <dbReference type="NCBI Taxonomy" id="1215925"/>
    <lineage>
        <taxon>Bacteria</taxon>
        <taxon>Bacillati</taxon>
        <taxon>Actinomycetota</taxon>
        <taxon>Actinomycetes</taxon>
        <taxon>Mycobacteriales</taxon>
        <taxon>Nocardiaceae</taxon>
        <taxon>Nocardia</taxon>
    </lineage>
</organism>
<evidence type="ECO:0000256" key="1">
    <source>
        <dbReference type="ARBA" id="ARBA00006432"/>
    </source>
</evidence>
<evidence type="ECO:0000256" key="2">
    <source>
        <dbReference type="SAM" id="MobiDB-lite"/>
    </source>
</evidence>
<dbReference type="Pfam" id="PF00501">
    <property type="entry name" value="AMP-binding"/>
    <property type="match status" value="1"/>
</dbReference>
<dbReference type="EMBL" id="VFPG01000002">
    <property type="protein sequence ID" value="TQM25596.1"/>
    <property type="molecule type" value="Genomic_DNA"/>
</dbReference>
<feature type="domain" description="AMP-dependent synthetase/ligase" evidence="3">
    <location>
        <begin position="30"/>
        <end position="412"/>
    </location>
</feature>
<dbReference type="InterPro" id="IPR045851">
    <property type="entry name" value="AMP-bd_C_sf"/>
</dbReference>
<evidence type="ECO:0000313" key="4">
    <source>
        <dbReference type="EMBL" id="TQM25596.1"/>
    </source>
</evidence>
<dbReference type="PROSITE" id="PS00455">
    <property type="entry name" value="AMP_BINDING"/>
    <property type="match status" value="1"/>
</dbReference>
<keyword evidence="4" id="KW-0436">Ligase</keyword>
<dbReference type="GO" id="GO:0016874">
    <property type="term" value="F:ligase activity"/>
    <property type="evidence" value="ECO:0007669"/>
    <property type="project" value="UniProtKB-KW"/>
</dbReference>
<dbReference type="Gene3D" id="3.40.50.12780">
    <property type="entry name" value="N-terminal domain of ligase-like"/>
    <property type="match status" value="1"/>
</dbReference>
<evidence type="ECO:0000313" key="5">
    <source>
        <dbReference type="Proteomes" id="UP000316331"/>
    </source>
</evidence>
<accession>A0A543EVI2</accession>
<dbReference type="InterPro" id="IPR020845">
    <property type="entry name" value="AMP-binding_CS"/>
</dbReference>
<protein>
    <submittedName>
        <fullName evidence="4">Acyl-CoA synthetase (AMP-forming)/AMP-acid ligase II</fullName>
    </submittedName>
</protein>
<gene>
    <name evidence="4" type="ORF">FB390_5753</name>
</gene>
<name>A0A543EVI2_9NOCA</name>
<dbReference type="PANTHER" id="PTHR22754">
    <property type="entry name" value="DISCO-INTERACTING PROTEIN 2 DIP2 -RELATED"/>
    <property type="match status" value="1"/>
</dbReference>
<dbReference type="GO" id="GO:0006633">
    <property type="term" value="P:fatty acid biosynthetic process"/>
    <property type="evidence" value="ECO:0007669"/>
    <property type="project" value="TreeGrafter"/>
</dbReference>
<dbReference type="InterPro" id="IPR042099">
    <property type="entry name" value="ANL_N_sf"/>
</dbReference>
<dbReference type="GO" id="GO:0070566">
    <property type="term" value="F:adenylyltransferase activity"/>
    <property type="evidence" value="ECO:0007669"/>
    <property type="project" value="TreeGrafter"/>
</dbReference>
<dbReference type="PANTHER" id="PTHR22754:SF32">
    <property type="entry name" value="DISCO-INTERACTING PROTEIN 2"/>
    <property type="match status" value="1"/>
</dbReference>
<sequence length="1266" mass="135320">MAPDKDVAAVRDWLLRPARETGIHLADEGDGWDFRSYRELAEQSWSIAALMREHGLAGGEGACVVMPTGFACTAAFYAVWACGGVFTPIAPPMFGDLDQIVAHIAAILTAAAPRLVVTAPEFEDLVRRAAVAAGRRDEPLVIGAELPQPPAERDLGAPADCALLQFTSGSTGTPRGVRVSWRNLANNIAMISGLIDWRPGEAMVSWLPLYHDMGLVGAFLTTVTNQGDLYLMRPDQFVRDPARWLRAMASAQHSPSPSFALGYVAHRVPPEEIAELDLSGWRTLAVGSEPVEVADLQAFAELTGPRGFSMDAYTLAYGLAEATLMVTSSARRRPITALRLDTPNLRFGHPVGVLAEARLDDTHRVDGAGWITGLGYSTPESTVRAVDEAGRELPDGVLGELVVVGDSVAMGYTGDDDGGATQIVNGELYTGDAGFLYRGEVFVLGRMGSSLKVRGRSVFMEDIESRVAGETGMTKGKLAAVALTEVGAPGIALFAEVPPGAWIAQARRVIRGELGPAAAITIVTGPRGTIRRTSSGKPRRRHLWRLFRDGGLAGVQVHEADGTTALTAGSNTAETGGQALAVTEARPATEADSREQVGMGDPLAVPAPIGQGSGDAVSSGGGPVAPSDPVAVPCRLGHSSGADAVAAGGDGVLPVDAMGLSGLQRIEPEPVAADGQFPGTPVLDESRPTMSPRAGRVESIRPVASAAPAPALPTERMRQLLDAALESVALPIDSAVLFEGSLAEGFGNEGSDVDFLAVVPGAEELPTLPTVLFIDGRRVEIRTRSIAQLGRQMKRAAEGESAGLDEDLLNRCQRFLRATVVRPGAVDIDGLRALLPHDDFRIRMSEWWTARAVQALRYAVALRALRASDEASEWARDGLLQAVKAWAARRGETYLETKWLPRQLDRIGRHEFIDRYRELSDPATWNFEKDTTWQQLWHLVADLGIEDTTDDPHRILFARRPAVTTWIIGGRIHVVRDDRDVFALSDTAARAWRSVVFKHSVRDVLARAPRDIATELAEFVRLGLVGLQWRDAGPIEPALAMCKPAASYTPVPSAHSPALGLTGAARDDAIATLSPLPARRFTECALHLVWSNIVLENAREDLAGAVKNGQGGVADIAAHRLIAMAVRVLLSAFGIHPLPPDVAPSATVARLMPPGARRRTEVLAQLDAARGVRFSELLGHGGDTLAGLAVLDDFVTLVRTVAGGADAALVFPASFDSREQWRRTLAIGYDWLRLAAYLDTDLPLDEARDLLSTGGHQPHLRESEPS</sequence>
<dbReference type="Proteomes" id="UP000316331">
    <property type="component" value="Unassembled WGS sequence"/>
</dbReference>
<dbReference type="CDD" id="cd05403">
    <property type="entry name" value="NT_KNTase_like"/>
    <property type="match status" value="1"/>
</dbReference>
<proteinExistence type="inferred from homology"/>
<keyword evidence="5" id="KW-1185">Reference proteome</keyword>